<comment type="caution">
    <text evidence="3">The sequence shown here is derived from an EMBL/GenBank/DDBJ whole genome shotgun (WGS) entry which is preliminary data.</text>
</comment>
<organism evidence="3">
    <name type="scientific">marine sediment metagenome</name>
    <dbReference type="NCBI Taxonomy" id="412755"/>
    <lineage>
        <taxon>unclassified sequences</taxon>
        <taxon>metagenomes</taxon>
        <taxon>ecological metagenomes</taxon>
    </lineage>
</organism>
<proteinExistence type="predicted"/>
<dbReference type="Gene3D" id="3.40.50.300">
    <property type="entry name" value="P-loop containing nucleotide triphosphate hydrolases"/>
    <property type="match status" value="1"/>
</dbReference>
<accession>A0A0F9KPA2</accession>
<keyword evidence="2" id="KW-0342">GTP-binding</keyword>
<dbReference type="InterPro" id="IPR027417">
    <property type="entry name" value="P-loop_NTPase"/>
</dbReference>
<protein>
    <recommendedName>
        <fullName evidence="4">Mutual gliding-motility protein MglA</fullName>
    </recommendedName>
</protein>
<dbReference type="InterPro" id="IPR006689">
    <property type="entry name" value="Small_GTPase_ARF/SAR"/>
</dbReference>
<dbReference type="Pfam" id="PF00025">
    <property type="entry name" value="Arf"/>
    <property type="match status" value="1"/>
</dbReference>
<evidence type="ECO:0000256" key="2">
    <source>
        <dbReference type="ARBA" id="ARBA00023134"/>
    </source>
</evidence>
<sequence length="219" mass="25353">MQLQEENENQLDMNEDINEDFDFGDGENMLQFKIVYWGPGESGKTTNFFRLREKFDLLRLSRGYSIETTDGRTLWEDSLFLLFKFTLKDVQFNIIAHVVTCTGQERFLSTREYVLDGADGIVFVGDSDPTKLEQNKRSYRELVSFATPKNIPHLIQLNKRDLENAIPIQKFKIALGLPLMESYPDGTLIVFPAQALQGKNTIECFKQIVLQVIFNYFNQ</sequence>
<evidence type="ECO:0008006" key="4">
    <source>
        <dbReference type="Google" id="ProtNLM"/>
    </source>
</evidence>
<evidence type="ECO:0000313" key="3">
    <source>
        <dbReference type="EMBL" id="KKM83753.1"/>
    </source>
</evidence>
<evidence type="ECO:0000256" key="1">
    <source>
        <dbReference type="ARBA" id="ARBA00022741"/>
    </source>
</evidence>
<reference evidence="3" key="1">
    <citation type="journal article" date="2015" name="Nature">
        <title>Complex archaea that bridge the gap between prokaryotes and eukaryotes.</title>
        <authorList>
            <person name="Spang A."/>
            <person name="Saw J.H."/>
            <person name="Jorgensen S.L."/>
            <person name="Zaremba-Niedzwiedzka K."/>
            <person name="Martijn J."/>
            <person name="Lind A.E."/>
            <person name="van Eijk R."/>
            <person name="Schleper C."/>
            <person name="Guy L."/>
            <person name="Ettema T.J."/>
        </authorList>
    </citation>
    <scope>NUCLEOTIDE SEQUENCE</scope>
</reference>
<dbReference type="SUPFAM" id="SSF52540">
    <property type="entry name" value="P-loop containing nucleoside triphosphate hydrolases"/>
    <property type="match status" value="1"/>
</dbReference>
<dbReference type="PANTHER" id="PTHR42708:SF1">
    <property type="entry name" value="GLIDING MOTILITY PROTEIN MGLA"/>
    <property type="match status" value="1"/>
</dbReference>
<dbReference type="AlphaFoldDB" id="A0A0F9KPA2"/>
<dbReference type="PANTHER" id="PTHR42708">
    <property type="entry name" value="ATP/GTP-BINDING PROTEIN-RELATED"/>
    <property type="match status" value="1"/>
</dbReference>
<keyword evidence="1" id="KW-0547">Nucleotide-binding</keyword>
<dbReference type="GO" id="GO:0003924">
    <property type="term" value="F:GTPase activity"/>
    <property type="evidence" value="ECO:0007669"/>
    <property type="project" value="InterPro"/>
</dbReference>
<dbReference type="GO" id="GO:0005525">
    <property type="term" value="F:GTP binding"/>
    <property type="evidence" value="ECO:0007669"/>
    <property type="project" value="UniProtKB-KW"/>
</dbReference>
<dbReference type="EMBL" id="LAZR01007668">
    <property type="protein sequence ID" value="KKM83753.1"/>
    <property type="molecule type" value="Genomic_DNA"/>
</dbReference>
<dbReference type="InterPro" id="IPR052705">
    <property type="entry name" value="Gliding_Motility_GTPase"/>
</dbReference>
<gene>
    <name evidence="3" type="ORF">LCGC14_1306180</name>
</gene>
<name>A0A0F9KPA2_9ZZZZ</name>